<name>A0AAW0M3C4_QUESU</name>
<dbReference type="PANTHER" id="PTHR31147">
    <property type="entry name" value="ACYL TRANSFERASE 4"/>
    <property type="match status" value="1"/>
</dbReference>
<dbReference type="InterPro" id="IPR050898">
    <property type="entry name" value="Plant_acyltransferase"/>
</dbReference>
<keyword evidence="2" id="KW-0012">Acyltransferase</keyword>
<dbReference type="InterPro" id="IPR023213">
    <property type="entry name" value="CAT-like_dom_sf"/>
</dbReference>
<dbReference type="EMBL" id="PKMF04000022">
    <property type="protein sequence ID" value="KAK7858082.1"/>
    <property type="molecule type" value="Genomic_DNA"/>
</dbReference>
<dbReference type="GO" id="GO:0016746">
    <property type="term" value="F:acyltransferase activity"/>
    <property type="evidence" value="ECO:0007669"/>
    <property type="project" value="UniProtKB-KW"/>
</dbReference>
<evidence type="ECO:0000313" key="2">
    <source>
        <dbReference type="EMBL" id="KAK7858082.1"/>
    </source>
</evidence>
<dbReference type="PANTHER" id="PTHR31147:SF25">
    <property type="entry name" value="HXXXD-TYPE ACYL-TRANSFERASE FAMILY PROTEIN"/>
    <property type="match status" value="1"/>
</dbReference>
<reference evidence="2" key="1">
    <citation type="submission" date="2017-12" db="EMBL/GenBank/DDBJ databases">
        <authorList>
            <person name="Barbosa P."/>
            <person name="Usie A."/>
            <person name="Ramos A.M."/>
        </authorList>
    </citation>
    <scope>NUCLEOTIDE SEQUENCE</scope>
    <source>
        <strain evidence="2">HL8</strain>
        <tissue evidence="2">Leaves</tissue>
    </source>
</reference>
<reference evidence="2" key="3">
    <citation type="submission" date="2023-07" db="EMBL/GenBank/DDBJ databases">
        <title>An improved reference 1 genome and first organelle genomes of Quercus suber.</title>
        <authorList>
            <consortium name="Genosuber Consortium"/>
            <person name="Usie A."/>
            <person name="Serra O."/>
            <person name="Barros P."/>
        </authorList>
    </citation>
    <scope>NUCLEOTIDE SEQUENCE</scope>
    <source>
        <strain evidence="2">HL8</strain>
        <tissue evidence="2">Leaves</tissue>
    </source>
</reference>
<sequence length="981" mass="108411">MVALGKERNNLTPPFIEASTWEHLCKRSVVGIYGEFAKEGPSGNINWKGSLVGVATSLSLSHTSFTESSLFRLASSTEAQKNCAAPNPSHTECDKPIPIVQPPHENLATYKTRGIDKNPNLQLLSHTIYVYRSNVDSSNDNNHDFTSSCCRQAVPASVIREALSKALVYYYPLAGKLKKNSAGKLQINCTKDGIRRINFKLQATSCNLSKTTTKNQWSAILSGNFQLQPLFSSLSRWVTKQFVYDTPSEGDSGYHPLVFQVTKFSCGGFTIWMGLSHSVCDGFGAAQFFRALAELACGKSEPTVKPVWERERLVGTPTEEPFQLHVDRTSLATSPYLPTTDLLHECFYSSKVELRWEILFWLIVGIRKLLNPPLPDGYYGNAFTEANVELMGGEFNEVPLSKVVKLIKDRKKVASKSDYIMHSLGVLERCREVNIKFNGGGASMVLTDWRQLGLLEEVDFGWKGSINIIPVPMNMFGCVDLCMFLPPSNVDPSMKDGVRVFVSLPRAATDKFKEEMCALKIGDKKDVVLVKPSKPTSLGVLSLSSIDNGPGLALLCQTVYVYRSNVDSSYDNNHDFASSIRGKADPACVISEALSKALVYYYPLAGKLKKNSDGKLQINCTADGVPFLVATANCKLPSLHYLDGVDVEVAKQFVFDFPSEGDSGYHPLVLMVTKFSCGGFTIGMGLSHSVCDGFGAAQFFRALAELASGKSEPSVKPVWERERLVATPTEEPLQPLVDQSSLATSPYMPTTDILHECFYVSADRIKRLKLSLIEDCGSENLNEGFTTIEVLGAYVWRSRFRALKLNSDGKTLFSLTMGIRNLLNPPLPIGYYGNAISSAYVVLMGGELNQVPLSKVAKLIKDSKKFASNPDYILHSLRVWERLGQQNINYEASGASMVLTDWRQLGLLEEIDFGWKDPINIIPLPMNMFGYVDICLFLPSCNVDPSMKGGVRIFVSFPRAAMAKFREEMDALKLGDNGERI</sequence>
<comment type="similarity">
    <text evidence="1">Belongs to the plant acyltransferase family.</text>
</comment>
<dbReference type="Gene3D" id="3.30.559.10">
    <property type="entry name" value="Chloramphenicol acetyltransferase-like domain"/>
    <property type="match status" value="4"/>
</dbReference>
<accession>A0AAW0M3C4</accession>
<evidence type="ECO:0000256" key="1">
    <source>
        <dbReference type="ARBA" id="ARBA00009861"/>
    </source>
</evidence>
<organism evidence="2">
    <name type="scientific">Quercus suber</name>
    <name type="common">Cork oak</name>
    <dbReference type="NCBI Taxonomy" id="58331"/>
    <lineage>
        <taxon>Eukaryota</taxon>
        <taxon>Viridiplantae</taxon>
        <taxon>Streptophyta</taxon>
        <taxon>Embryophyta</taxon>
        <taxon>Tracheophyta</taxon>
        <taxon>Spermatophyta</taxon>
        <taxon>Magnoliopsida</taxon>
        <taxon>eudicotyledons</taxon>
        <taxon>Gunneridae</taxon>
        <taxon>Pentapetalae</taxon>
        <taxon>rosids</taxon>
        <taxon>fabids</taxon>
        <taxon>Fagales</taxon>
        <taxon>Fagaceae</taxon>
        <taxon>Quercus</taxon>
    </lineage>
</organism>
<proteinExistence type="inferred from homology"/>
<gene>
    <name evidence="2" type="primary">SCT_1</name>
    <name evidence="2" type="ORF">CFP56_014477</name>
</gene>
<keyword evidence="2" id="KW-0808">Transferase</keyword>
<dbReference type="AlphaFoldDB" id="A0AAW0M3C4"/>
<reference evidence="2" key="2">
    <citation type="journal article" date="2018" name="Sci. Data">
        <title>The draft genome sequence of cork oak.</title>
        <authorList>
            <person name="Ramos A.M."/>
            <person name="Usie A."/>
            <person name="Barbosa P."/>
            <person name="Barros P.M."/>
            <person name="Capote T."/>
            <person name="Chaves I."/>
            <person name="Simoes F."/>
            <person name="Abreu I."/>
            <person name="Carrasquinho I."/>
            <person name="Faro C."/>
            <person name="Guimaraes J.B."/>
            <person name="Mendonca D."/>
            <person name="Nobrega F."/>
            <person name="Rodrigues L."/>
            <person name="Saibo N.J.M."/>
            <person name="Varela M.C."/>
            <person name="Egas C."/>
            <person name="Matos J."/>
            <person name="Miguel C.M."/>
            <person name="Oliveira M.M."/>
            <person name="Ricardo C.P."/>
            <person name="Goncalves S."/>
        </authorList>
    </citation>
    <scope>NUCLEOTIDE SEQUENCE [LARGE SCALE GENOMIC DNA]</scope>
    <source>
        <strain evidence="2">HL8</strain>
    </source>
</reference>
<dbReference type="Pfam" id="PF02458">
    <property type="entry name" value="Transferase"/>
    <property type="match status" value="3"/>
</dbReference>
<protein>
    <submittedName>
        <fullName evidence="2">Spermidine coumaroyl-coa acyltransferase</fullName>
    </submittedName>
</protein>
<comment type="caution">
    <text evidence="2">The sequence shown here is derived from an EMBL/GenBank/DDBJ whole genome shotgun (WGS) entry which is preliminary data.</text>
</comment>